<dbReference type="AlphaFoldDB" id="D2QYD5"/>
<feature type="chain" id="PRO_5003034386" description="Lipoprotein" evidence="1">
    <location>
        <begin position="30"/>
        <end position="208"/>
    </location>
</feature>
<keyword evidence="3" id="KW-1185">Reference proteome</keyword>
<dbReference type="KEGG" id="psl:Psta_1674"/>
<dbReference type="PROSITE" id="PS51257">
    <property type="entry name" value="PROKAR_LIPOPROTEIN"/>
    <property type="match status" value="1"/>
</dbReference>
<gene>
    <name evidence="2" type="ordered locus">Psta_1674</name>
</gene>
<evidence type="ECO:0000313" key="2">
    <source>
        <dbReference type="EMBL" id="ADB16349.1"/>
    </source>
</evidence>
<reference evidence="2 3" key="1">
    <citation type="journal article" date="2009" name="Stand. Genomic Sci.">
        <title>Complete genome sequence of Pirellula staleyi type strain (ATCC 27377).</title>
        <authorList>
            <person name="Clum A."/>
            <person name="Tindall B.J."/>
            <person name="Sikorski J."/>
            <person name="Ivanova N."/>
            <person name="Mavrommatis K."/>
            <person name="Lucas S."/>
            <person name="Glavina del Rio T."/>
            <person name="Nolan M."/>
            <person name="Chen F."/>
            <person name="Tice H."/>
            <person name="Pitluck S."/>
            <person name="Cheng J.F."/>
            <person name="Chertkov O."/>
            <person name="Brettin T."/>
            <person name="Han C."/>
            <person name="Detter J.C."/>
            <person name="Kuske C."/>
            <person name="Bruce D."/>
            <person name="Goodwin L."/>
            <person name="Ovchinikova G."/>
            <person name="Pati A."/>
            <person name="Mikhailova N."/>
            <person name="Chen A."/>
            <person name="Palaniappan K."/>
            <person name="Land M."/>
            <person name="Hauser L."/>
            <person name="Chang Y.J."/>
            <person name="Jeffries C.D."/>
            <person name="Chain P."/>
            <person name="Rohde M."/>
            <person name="Goker M."/>
            <person name="Bristow J."/>
            <person name="Eisen J.A."/>
            <person name="Markowitz V."/>
            <person name="Hugenholtz P."/>
            <person name="Kyrpides N.C."/>
            <person name="Klenk H.P."/>
            <person name="Lapidus A."/>
        </authorList>
    </citation>
    <scope>NUCLEOTIDE SEQUENCE [LARGE SCALE GENOMIC DNA]</scope>
    <source>
        <strain evidence="3">ATCC 27377 / DSM 6068 / ICPB 4128</strain>
    </source>
</reference>
<accession>D2QYD5</accession>
<keyword evidence="1" id="KW-0732">Signal</keyword>
<evidence type="ECO:0000313" key="3">
    <source>
        <dbReference type="Proteomes" id="UP000001887"/>
    </source>
</evidence>
<sequence precursor="true">MLRRSCVAQPRLINRRAVLGALLAAGVLAASGCGESGGRARVPVPRASGDEDVESTGLMGAIEGVARDAAQLATGARGSIDLTLDPPLKLDVCRALRTPSAAGRSGTLQLTSQLDPKEKETFPAVMVWADLGESSLEALVGKTVPATLFIQREETSGTWHSPLASPVMLQVAAVDSLTVTLKLENIPLARADGEEQVTINGTLVGAIQ</sequence>
<feature type="signal peptide" evidence="1">
    <location>
        <begin position="1"/>
        <end position="29"/>
    </location>
</feature>
<dbReference type="HOGENOM" id="CLU_1319931_0_0_0"/>
<evidence type="ECO:0008006" key="4">
    <source>
        <dbReference type="Google" id="ProtNLM"/>
    </source>
</evidence>
<protein>
    <recommendedName>
        <fullName evidence="4">Lipoprotein</fullName>
    </recommendedName>
</protein>
<dbReference type="STRING" id="530564.Psta_1674"/>
<evidence type="ECO:0000256" key="1">
    <source>
        <dbReference type="SAM" id="SignalP"/>
    </source>
</evidence>
<name>D2QYD5_PIRSD</name>
<proteinExistence type="predicted"/>
<organism evidence="2 3">
    <name type="scientific">Pirellula staleyi (strain ATCC 27377 / DSM 6068 / ICPB 4128)</name>
    <name type="common">Pirella staleyi</name>
    <dbReference type="NCBI Taxonomy" id="530564"/>
    <lineage>
        <taxon>Bacteria</taxon>
        <taxon>Pseudomonadati</taxon>
        <taxon>Planctomycetota</taxon>
        <taxon>Planctomycetia</taxon>
        <taxon>Pirellulales</taxon>
        <taxon>Pirellulaceae</taxon>
        <taxon>Pirellula</taxon>
    </lineage>
</organism>
<dbReference type="Proteomes" id="UP000001887">
    <property type="component" value="Chromosome"/>
</dbReference>
<dbReference type="EMBL" id="CP001848">
    <property type="protein sequence ID" value="ADB16349.1"/>
    <property type="molecule type" value="Genomic_DNA"/>
</dbReference>